<dbReference type="InterPro" id="IPR001127">
    <property type="entry name" value="PTS_EIIA_1_perm"/>
</dbReference>
<reference evidence="8" key="2">
    <citation type="submission" date="2021-09" db="EMBL/GenBank/DDBJ databases">
        <authorList>
            <person name="Gilroy R."/>
        </authorList>
    </citation>
    <scope>NUCLEOTIDE SEQUENCE</scope>
    <source>
        <strain evidence="8">ChiGjej2B2-7701</strain>
    </source>
</reference>
<dbReference type="Gene3D" id="2.70.70.10">
    <property type="entry name" value="Glucose Permease (Domain IIA)"/>
    <property type="match status" value="1"/>
</dbReference>
<evidence type="ECO:0000313" key="8">
    <source>
        <dbReference type="EMBL" id="HJG29794.1"/>
    </source>
</evidence>
<keyword evidence="3 8" id="KW-0762">Sugar transport</keyword>
<dbReference type="PANTHER" id="PTHR45008">
    <property type="entry name" value="PTS SYSTEM GLUCOSE-SPECIFIC EIIA COMPONENT"/>
    <property type="match status" value="1"/>
</dbReference>
<evidence type="ECO:0000256" key="5">
    <source>
        <dbReference type="ARBA" id="ARBA00022683"/>
    </source>
</evidence>
<dbReference type="InterPro" id="IPR050890">
    <property type="entry name" value="PTS_EIIA_component"/>
</dbReference>
<dbReference type="Proteomes" id="UP000746751">
    <property type="component" value="Unassembled WGS sequence"/>
</dbReference>
<dbReference type="NCBIfam" id="TIGR00830">
    <property type="entry name" value="PTBA"/>
    <property type="match status" value="1"/>
</dbReference>
<dbReference type="PROSITE" id="PS00371">
    <property type="entry name" value="PTS_EIIA_TYPE_1_HIS"/>
    <property type="match status" value="1"/>
</dbReference>
<dbReference type="Pfam" id="PF00358">
    <property type="entry name" value="PTS_EIIA_1"/>
    <property type="match status" value="1"/>
</dbReference>
<evidence type="ECO:0000256" key="6">
    <source>
        <dbReference type="ARBA" id="ARBA00022777"/>
    </source>
</evidence>
<proteinExistence type="predicted"/>
<dbReference type="PROSITE" id="PS51093">
    <property type="entry name" value="PTS_EIIA_TYPE_1"/>
    <property type="match status" value="1"/>
</dbReference>
<dbReference type="GO" id="GO:0005737">
    <property type="term" value="C:cytoplasm"/>
    <property type="evidence" value="ECO:0007669"/>
    <property type="project" value="UniProtKB-SubCell"/>
</dbReference>
<evidence type="ECO:0000256" key="3">
    <source>
        <dbReference type="ARBA" id="ARBA00022597"/>
    </source>
</evidence>
<dbReference type="PANTHER" id="PTHR45008:SF1">
    <property type="entry name" value="PTS SYSTEM GLUCOSE-SPECIFIC EIIA COMPONENT"/>
    <property type="match status" value="1"/>
</dbReference>
<name>A0A921IN70_9ACTN</name>
<comment type="caution">
    <text evidence="8">The sequence shown here is derived from an EMBL/GenBank/DDBJ whole genome shotgun (WGS) entry which is preliminary data.</text>
</comment>
<keyword evidence="2" id="KW-0813">Transport</keyword>
<keyword evidence="4" id="KW-0808">Transferase</keyword>
<evidence type="ECO:0000256" key="4">
    <source>
        <dbReference type="ARBA" id="ARBA00022679"/>
    </source>
</evidence>
<dbReference type="SUPFAM" id="SSF51261">
    <property type="entry name" value="Duplicated hybrid motif"/>
    <property type="match status" value="1"/>
</dbReference>
<dbReference type="EMBL" id="DYVF01000001">
    <property type="protein sequence ID" value="HJG29794.1"/>
    <property type="molecule type" value="Genomic_DNA"/>
</dbReference>
<comment type="subcellular location">
    <subcellularLocation>
        <location evidence="1">Cytoplasm</location>
    </subcellularLocation>
</comment>
<protein>
    <submittedName>
        <fullName evidence="8">PTS glucose transporter subunit IIA</fullName>
    </submittedName>
</protein>
<keyword evidence="6" id="KW-0418">Kinase</keyword>
<accession>A0A921IN70</accession>
<gene>
    <name evidence="8" type="ORF">K8U80_00155</name>
</gene>
<keyword evidence="5" id="KW-0598">Phosphotransferase system</keyword>
<evidence type="ECO:0000313" key="9">
    <source>
        <dbReference type="Proteomes" id="UP000746751"/>
    </source>
</evidence>
<dbReference type="GO" id="GO:0009401">
    <property type="term" value="P:phosphoenolpyruvate-dependent sugar phosphotransferase system"/>
    <property type="evidence" value="ECO:0007669"/>
    <property type="project" value="UniProtKB-KW"/>
</dbReference>
<reference evidence="8" key="1">
    <citation type="journal article" date="2021" name="PeerJ">
        <title>Extensive microbial diversity within the chicken gut microbiome revealed by metagenomics and culture.</title>
        <authorList>
            <person name="Gilroy R."/>
            <person name="Ravi A."/>
            <person name="Getino M."/>
            <person name="Pursley I."/>
            <person name="Horton D.L."/>
            <person name="Alikhan N.F."/>
            <person name="Baker D."/>
            <person name="Gharbi K."/>
            <person name="Hall N."/>
            <person name="Watson M."/>
            <person name="Adriaenssens E.M."/>
            <person name="Foster-Nyarko E."/>
            <person name="Jarju S."/>
            <person name="Secka A."/>
            <person name="Antonio M."/>
            <person name="Oren A."/>
            <person name="Chaudhuri R.R."/>
            <person name="La Ragione R."/>
            <person name="Hildebrand F."/>
            <person name="Pallen M.J."/>
        </authorList>
    </citation>
    <scope>NUCLEOTIDE SEQUENCE</scope>
    <source>
        <strain evidence="8">ChiGjej2B2-7701</strain>
    </source>
</reference>
<evidence type="ECO:0000256" key="2">
    <source>
        <dbReference type="ARBA" id="ARBA00022448"/>
    </source>
</evidence>
<dbReference type="GO" id="GO:0016301">
    <property type="term" value="F:kinase activity"/>
    <property type="evidence" value="ECO:0007669"/>
    <property type="project" value="UniProtKB-KW"/>
</dbReference>
<evidence type="ECO:0000259" key="7">
    <source>
        <dbReference type="PROSITE" id="PS51093"/>
    </source>
</evidence>
<organism evidence="8 9">
    <name type="scientific">Collinsella ihumii</name>
    <dbReference type="NCBI Taxonomy" id="1720204"/>
    <lineage>
        <taxon>Bacteria</taxon>
        <taxon>Bacillati</taxon>
        <taxon>Actinomycetota</taxon>
        <taxon>Coriobacteriia</taxon>
        <taxon>Coriobacteriales</taxon>
        <taxon>Coriobacteriaceae</taxon>
        <taxon>Collinsella</taxon>
    </lineage>
</organism>
<dbReference type="AlphaFoldDB" id="A0A921IN70"/>
<evidence type="ECO:0000256" key="1">
    <source>
        <dbReference type="ARBA" id="ARBA00004496"/>
    </source>
</evidence>
<sequence length="178" mass="18146">MGLFDMFKKKPEAPAAPAAPATVSAEEAADVLCAPVVGRVIKMTDVPDPVFAGEVVGKGCAIWPDEEIVYAPISGTVTVTMGHAIGITGADGIEALVHIGVDTVDMNGKGFTGYVKQGDTVKAGQPVIKMTKADIAEAGHPDCVVLAVSNTAEFADVQLTAEPESTVSAGAAVVKVVR</sequence>
<feature type="domain" description="PTS EIIA type-1" evidence="7">
    <location>
        <begin position="48"/>
        <end position="150"/>
    </location>
</feature>
<dbReference type="InterPro" id="IPR011055">
    <property type="entry name" value="Dup_hybrid_motif"/>
</dbReference>